<proteinExistence type="predicted"/>
<dbReference type="EMBL" id="DQIR01066211">
    <property type="protein sequence ID" value="HDA21687.1"/>
    <property type="molecule type" value="Transcribed_RNA"/>
</dbReference>
<accession>A0A480HBS9</accession>
<dbReference type="EMBL" id="DQIR01066212">
    <property type="protein sequence ID" value="HDA21688.1"/>
    <property type="molecule type" value="Transcribed_RNA"/>
</dbReference>
<organism evidence="1">
    <name type="scientific">Sus scrofa</name>
    <name type="common">Pig</name>
    <dbReference type="NCBI Taxonomy" id="9823"/>
    <lineage>
        <taxon>Eukaryota</taxon>
        <taxon>Metazoa</taxon>
        <taxon>Chordata</taxon>
        <taxon>Craniata</taxon>
        <taxon>Vertebrata</taxon>
        <taxon>Euteleostomi</taxon>
        <taxon>Mammalia</taxon>
        <taxon>Eutheria</taxon>
        <taxon>Laurasiatheria</taxon>
        <taxon>Artiodactyla</taxon>
        <taxon>Suina</taxon>
        <taxon>Suidae</taxon>
        <taxon>Sus</taxon>
    </lineage>
</organism>
<dbReference type="AlphaFoldDB" id="A0A480HBS9"/>
<reference evidence="1" key="1">
    <citation type="journal article" date="2019" name="PeerJ">
        <title>Genes of the pig, Sus scrofa, reconstructed with EvidentialGene.</title>
        <authorList>
            <person name="Gilbert D.G."/>
        </authorList>
    </citation>
    <scope>NUCLEOTIDE SEQUENCE</scope>
</reference>
<name>A0A480HBS9_PIG</name>
<evidence type="ECO:0000313" key="1">
    <source>
        <dbReference type="EMBL" id="HDA21687.1"/>
    </source>
</evidence>
<dbReference type="GO" id="GO:0016853">
    <property type="term" value="F:isomerase activity"/>
    <property type="evidence" value="ECO:0007669"/>
    <property type="project" value="UniProtKB-KW"/>
</dbReference>
<sequence length="161" mass="18132">MHNLKHFNLQPKFPQAKMHVNNDRTHTEQLGQREWIMPWGREVSALIKSPKQEEPSQWQSRLRRVSSSHLQPPCVPSCLHSKLSSSTSKMRVALGGMTPGWPVAPYATSGVQVSFALCPKLIWAAPSSKPLMTSCLPILNLKGLFLSLEESNFFPFWSIPV</sequence>
<keyword evidence="1" id="KW-0413">Isomerase</keyword>
<protein>
    <submittedName>
        <fullName evidence="1">Peptidyl-prolyl cis-trans isomerase FKBP1B isoform X1</fullName>
    </submittedName>
</protein>